<proteinExistence type="inferred from homology"/>
<organism evidence="3 4">
    <name type="scientific">Galdieria partita</name>
    <dbReference type="NCBI Taxonomy" id="83374"/>
    <lineage>
        <taxon>Eukaryota</taxon>
        <taxon>Rhodophyta</taxon>
        <taxon>Bangiophyceae</taxon>
        <taxon>Galdieriales</taxon>
        <taxon>Galdieriaceae</taxon>
        <taxon>Galdieria</taxon>
    </lineage>
</organism>
<dbReference type="Gene3D" id="3.40.1500.20">
    <property type="match status" value="1"/>
</dbReference>
<dbReference type="OrthoDB" id="496703at2759"/>
<evidence type="ECO:0000256" key="2">
    <source>
        <dbReference type="ARBA" id="ARBA00023002"/>
    </source>
</evidence>
<dbReference type="AlphaFoldDB" id="A0A9C7Q4J9"/>
<dbReference type="PANTHER" id="PTHR34557">
    <property type="entry name" value="PHYTOCHROMOBILIN:FERREDOXIN OXIDOREDUCTASE, CHLOROPLASTIC"/>
    <property type="match status" value="1"/>
</dbReference>
<dbReference type="GO" id="GO:0010024">
    <property type="term" value="P:phytochromobilin biosynthetic process"/>
    <property type="evidence" value="ECO:0007669"/>
    <property type="project" value="InterPro"/>
</dbReference>
<reference evidence="3" key="1">
    <citation type="journal article" date="2022" name="Proc. Natl. Acad. Sci. U.S.A.">
        <title>Life cycle and functional genomics of the unicellular red alga Galdieria for elucidating algal and plant evolution and industrial use.</title>
        <authorList>
            <person name="Hirooka S."/>
            <person name="Itabashi T."/>
            <person name="Ichinose T.M."/>
            <person name="Onuma R."/>
            <person name="Fujiwara T."/>
            <person name="Yamashita S."/>
            <person name="Jong L.W."/>
            <person name="Tomita R."/>
            <person name="Iwane A.H."/>
            <person name="Miyagishima S.Y."/>
        </authorList>
    </citation>
    <scope>NUCLEOTIDE SEQUENCE</scope>
    <source>
        <strain evidence="3">NBRC 102759</strain>
    </source>
</reference>
<dbReference type="EMBL" id="BQMJ01000072">
    <property type="protein sequence ID" value="GJQ15645.1"/>
    <property type="molecule type" value="Genomic_DNA"/>
</dbReference>
<dbReference type="GO" id="GO:0050897">
    <property type="term" value="F:cobalt ion binding"/>
    <property type="evidence" value="ECO:0007669"/>
    <property type="project" value="InterPro"/>
</dbReference>
<evidence type="ECO:0000256" key="1">
    <source>
        <dbReference type="ARBA" id="ARBA00006908"/>
    </source>
</evidence>
<keyword evidence="4" id="KW-1185">Reference proteome</keyword>
<dbReference type="GO" id="GO:0016636">
    <property type="term" value="F:oxidoreductase activity, acting on the CH-CH group of donors, iron-sulfur protein as acceptor"/>
    <property type="evidence" value="ECO:0007669"/>
    <property type="project" value="InterPro"/>
</dbReference>
<comment type="similarity">
    <text evidence="1">Belongs to the HY2 family.</text>
</comment>
<protein>
    <recommendedName>
        <fullName evidence="5">15,16-dihydrobiliverdin:ferredoxin oxidoreductase</fullName>
    </recommendedName>
</protein>
<sequence length="314" mass="37055">MFVFYVSSKIQRRRGLFAPCAPPWSYNCPHTCRGVYRVQCISEETRDSKQLVTSLNRTLWKTSIAGSHVPMVYSPFLESMQNTLFASFETVQDYPLPQLFASAQSQNKPARIESWCYQCSKFRKIRLTYLDAGLAAQVFNAVWYPVTSLELPILGVDFLSFGGKNILCVMDFQPLMNDQSYLDKYIQPLHPIRERYSDLAGRMSSRFYDENRFFSKELLLGRFDSTKPVYDRLFPAFREYLELYIELAKKTAEDEKSRPIIWQRQCEYDRYSAEKDPAMSLFRSYFGSSWAYRFVYEFLFENSCYENKRDEEKT</sequence>
<gene>
    <name evidence="3" type="ORF">GpartN1_g7436.t1</name>
</gene>
<reference evidence="3" key="2">
    <citation type="submission" date="2022-01" db="EMBL/GenBank/DDBJ databases">
        <authorList>
            <person name="Hirooka S."/>
            <person name="Miyagishima S.Y."/>
        </authorList>
    </citation>
    <scope>NUCLEOTIDE SEQUENCE</scope>
    <source>
        <strain evidence="3">NBRC 102759</strain>
    </source>
</reference>
<evidence type="ECO:0008006" key="5">
    <source>
        <dbReference type="Google" id="ProtNLM"/>
    </source>
</evidence>
<keyword evidence="2" id="KW-0560">Oxidoreductase</keyword>
<dbReference type="PANTHER" id="PTHR34557:SF1">
    <property type="entry name" value="PHYTOCHROMOBILIN:FERREDOXIN OXIDOREDUCTASE, CHLOROPLASTIC"/>
    <property type="match status" value="1"/>
</dbReference>
<accession>A0A9C7Q4J9</accession>
<evidence type="ECO:0000313" key="4">
    <source>
        <dbReference type="Proteomes" id="UP001061958"/>
    </source>
</evidence>
<evidence type="ECO:0000313" key="3">
    <source>
        <dbReference type="EMBL" id="GJQ15645.1"/>
    </source>
</evidence>
<name>A0A9C7Q4J9_9RHOD</name>
<dbReference type="InterPro" id="IPR009249">
    <property type="entry name" value="Ferredoxin-dep_bilin_Rdtase"/>
</dbReference>
<dbReference type="Proteomes" id="UP001061958">
    <property type="component" value="Unassembled WGS sequence"/>
</dbReference>
<comment type="caution">
    <text evidence="3">The sequence shown here is derived from an EMBL/GenBank/DDBJ whole genome shotgun (WGS) entry which is preliminary data.</text>
</comment>
<dbReference type="Pfam" id="PF05996">
    <property type="entry name" value="Fe_bilin_red"/>
    <property type="match status" value="1"/>
</dbReference>